<dbReference type="InterPro" id="IPR055060">
    <property type="entry name" value="ACOX_C_alpha1"/>
</dbReference>
<evidence type="ECO:0000256" key="11">
    <source>
        <dbReference type="PIRSR" id="PIRSR000168-1"/>
    </source>
</evidence>
<dbReference type="InterPro" id="IPR036250">
    <property type="entry name" value="AcylCo_DH-like_C"/>
</dbReference>
<evidence type="ECO:0000256" key="4">
    <source>
        <dbReference type="ARBA" id="ARBA00022630"/>
    </source>
</evidence>
<comment type="cofactor">
    <cofactor evidence="1">
        <name>FAD</name>
        <dbReference type="ChEBI" id="CHEBI:57692"/>
    </cofactor>
</comment>
<keyword evidence="9" id="KW-0576">Peroxisome</keyword>
<dbReference type="InterPro" id="IPR006091">
    <property type="entry name" value="Acyl-CoA_Oxase/DH_mid-dom"/>
</dbReference>
<dbReference type="PIRSF" id="PIRSF000168">
    <property type="entry name" value="Acyl-CoA_oxidase"/>
    <property type="match status" value="1"/>
</dbReference>
<comment type="subcellular location">
    <subcellularLocation>
        <location evidence="2">Peroxisome</location>
    </subcellularLocation>
</comment>
<dbReference type="GO" id="GO:0005504">
    <property type="term" value="F:fatty acid binding"/>
    <property type="evidence" value="ECO:0007669"/>
    <property type="project" value="TreeGrafter"/>
</dbReference>
<feature type="active site" description="Proton acceptor" evidence="11">
    <location>
        <position position="446"/>
    </location>
</feature>
<dbReference type="FunFam" id="1.20.140.10:FF:000010">
    <property type="entry name" value="Acyl-coenzyme A oxidase"/>
    <property type="match status" value="1"/>
</dbReference>
<evidence type="ECO:0000256" key="1">
    <source>
        <dbReference type="ARBA" id="ARBA00001974"/>
    </source>
</evidence>
<evidence type="ECO:0000256" key="5">
    <source>
        <dbReference type="ARBA" id="ARBA00022827"/>
    </source>
</evidence>
<evidence type="ECO:0000313" key="15">
    <source>
        <dbReference type="EMBL" id="EGG21875.1"/>
    </source>
</evidence>
<dbReference type="Gene3D" id="2.40.110.10">
    <property type="entry name" value="Butyryl-CoA Dehydrogenase, subunit A, domain 2"/>
    <property type="match status" value="1"/>
</dbReference>
<dbReference type="PANTHER" id="PTHR10909">
    <property type="entry name" value="ELECTRON TRANSPORT OXIDOREDUCTASE"/>
    <property type="match status" value="1"/>
</dbReference>
<dbReference type="InterPro" id="IPR009100">
    <property type="entry name" value="AcylCoA_DH/oxidase_NM_dom_sf"/>
</dbReference>
<evidence type="ECO:0000256" key="2">
    <source>
        <dbReference type="ARBA" id="ARBA00004275"/>
    </source>
</evidence>
<dbReference type="Gene3D" id="1.20.140.10">
    <property type="entry name" value="Butyryl-CoA Dehydrogenase, subunit A, domain 3"/>
    <property type="match status" value="2"/>
</dbReference>
<dbReference type="OrthoDB" id="538336at2759"/>
<keyword evidence="6" id="KW-0276">Fatty acid metabolism</keyword>
<evidence type="ECO:0000313" key="16">
    <source>
        <dbReference type="Proteomes" id="UP000007797"/>
    </source>
</evidence>
<dbReference type="RefSeq" id="XP_004359726.1">
    <property type="nucleotide sequence ID" value="XM_004359669.1"/>
</dbReference>
<evidence type="ECO:0000259" key="14">
    <source>
        <dbReference type="Pfam" id="PF22924"/>
    </source>
</evidence>
<dbReference type="InterPro" id="IPR046373">
    <property type="entry name" value="Acyl-CoA_Oxase/DH_mid-dom_sf"/>
</dbReference>
<keyword evidence="8" id="KW-0443">Lipid metabolism</keyword>
<dbReference type="GO" id="GO:0005777">
    <property type="term" value="C:peroxisome"/>
    <property type="evidence" value="ECO:0007669"/>
    <property type="project" value="UniProtKB-SubCell"/>
</dbReference>
<evidence type="ECO:0000256" key="8">
    <source>
        <dbReference type="ARBA" id="ARBA00023098"/>
    </source>
</evidence>
<protein>
    <recommendedName>
        <fullName evidence="10">Acyl-coenzyme A oxidase</fullName>
    </recommendedName>
</protein>
<keyword evidence="5 10" id="KW-0274">FAD</keyword>
<keyword evidence="7" id="KW-0560">Oxidoreductase</keyword>
<name>F4PUL1_CACFS</name>
<dbReference type="GO" id="GO:0071949">
    <property type="term" value="F:FAD binding"/>
    <property type="evidence" value="ECO:0007669"/>
    <property type="project" value="InterPro"/>
</dbReference>
<comment type="similarity">
    <text evidence="3 10">Belongs to the acyl-CoA oxidase family.</text>
</comment>
<evidence type="ECO:0000256" key="9">
    <source>
        <dbReference type="ARBA" id="ARBA00023140"/>
    </source>
</evidence>
<evidence type="ECO:0000259" key="13">
    <source>
        <dbReference type="Pfam" id="PF02770"/>
    </source>
</evidence>
<feature type="domain" description="Acyl-CoA oxidase C-alpha1" evidence="14">
    <location>
        <begin position="314"/>
        <end position="461"/>
    </location>
</feature>
<dbReference type="Pfam" id="PF22924">
    <property type="entry name" value="ACOX_C_alpha1"/>
    <property type="match status" value="1"/>
</dbReference>
<dbReference type="Proteomes" id="UP000007797">
    <property type="component" value="Unassembled WGS sequence"/>
</dbReference>
<evidence type="ECO:0000256" key="3">
    <source>
        <dbReference type="ARBA" id="ARBA00006288"/>
    </source>
</evidence>
<feature type="domain" description="Acyl-CoA oxidase/dehydrogenase middle" evidence="13">
    <location>
        <begin position="165"/>
        <end position="275"/>
    </location>
</feature>
<dbReference type="FunFam" id="2.40.110.10:FF:000005">
    <property type="entry name" value="Acyl-coenzyme A oxidase"/>
    <property type="match status" value="1"/>
</dbReference>
<dbReference type="AlphaFoldDB" id="F4PUL1"/>
<organism evidence="15 16">
    <name type="scientific">Cavenderia fasciculata</name>
    <name type="common">Slime mold</name>
    <name type="synonym">Dictyostelium fasciculatum</name>
    <dbReference type="NCBI Taxonomy" id="261658"/>
    <lineage>
        <taxon>Eukaryota</taxon>
        <taxon>Amoebozoa</taxon>
        <taxon>Evosea</taxon>
        <taxon>Eumycetozoa</taxon>
        <taxon>Dictyostelia</taxon>
        <taxon>Acytosteliales</taxon>
        <taxon>Cavenderiaceae</taxon>
        <taxon>Cavenderia</taxon>
    </lineage>
</organism>
<dbReference type="GO" id="GO:0055088">
    <property type="term" value="P:lipid homeostasis"/>
    <property type="evidence" value="ECO:0007669"/>
    <property type="project" value="TreeGrafter"/>
</dbReference>
<evidence type="ECO:0000256" key="10">
    <source>
        <dbReference type="PIRNR" id="PIRNR000168"/>
    </source>
</evidence>
<keyword evidence="16" id="KW-1185">Reference proteome</keyword>
<sequence length="623" mass="69953">MYRERILQISKHLNPSNGLEGPKINSIVVGNKQVALDTDFKIDVQRLKLELDSPQLSAYKDQVREFIKNEPLLKSPVGIPPDQYKELVLQQLVKVAQSGLVKCTDVRDRIAHFCSAVEILGLYNNNLCTKMFVHYSLFGGTVTLLGTERHEKYIDMVTNATHVGCFSMTEIGHGSNVRGLETTAKYDVKTQEFVIHSPTLSSHKFWIGGAGLHGRLTSVFARLITPDGVDHGVHCFVVPIRDEHLKVLPGITITDCGLKHGLNGVDNGKLQFTHVRIPRENLLNKTADISPDGIYKSQYATPIKNFAATMAPFIGGRLYVTKSSAAASRVCLAIAIRFAHYRKQFGPSDNQELPIITLPQHQRRLMVPLARTIVYDFFLHSLENQLQSKNAPNTIHPHCSGIKAMYSWHSISTMQVCREACGGQGFRSDNLIAEFKADCDVNSTYEGDNTVLVQQVAKYLLSQKSSSKDNIKKFDQIQQLYNLNELLVLFKSREQLKIEELKGLVGKNSYQSFNDAVPWAVRTTFAYMDRVILECAIQRVQAPRVYLHPLAHIVLLDTLGRIEDDLAFFLSHQLITPEIANCIPFVIMDLCKFITSHSLDIIKSFDIPAKCLPSESLTDNIYN</sequence>
<feature type="binding site" evidence="12">
    <location>
        <position position="208"/>
    </location>
    <ligand>
        <name>FAD</name>
        <dbReference type="ChEBI" id="CHEBI:57692"/>
    </ligand>
</feature>
<dbReference type="SUPFAM" id="SSF47203">
    <property type="entry name" value="Acyl-CoA dehydrogenase C-terminal domain-like"/>
    <property type="match status" value="2"/>
</dbReference>
<accession>F4PUL1</accession>
<keyword evidence="4 10" id="KW-0285">Flavoprotein</keyword>
<dbReference type="Pfam" id="PF02770">
    <property type="entry name" value="Acyl-CoA_dh_M"/>
    <property type="match status" value="1"/>
</dbReference>
<evidence type="ECO:0000256" key="12">
    <source>
        <dbReference type="PIRSR" id="PIRSR000168-2"/>
    </source>
</evidence>
<reference evidence="16" key="1">
    <citation type="journal article" date="2011" name="Genome Res.">
        <title>Phylogeny-wide analysis of social amoeba genomes highlights ancient origins for complex intercellular communication.</title>
        <authorList>
            <person name="Heidel A.J."/>
            <person name="Lawal H.M."/>
            <person name="Felder M."/>
            <person name="Schilde C."/>
            <person name="Helps N.R."/>
            <person name="Tunggal B."/>
            <person name="Rivero F."/>
            <person name="John U."/>
            <person name="Schleicher M."/>
            <person name="Eichinger L."/>
            <person name="Platzer M."/>
            <person name="Noegel A.A."/>
            <person name="Schaap P."/>
            <person name="Gloeckner G."/>
        </authorList>
    </citation>
    <scope>NUCLEOTIDE SEQUENCE [LARGE SCALE GENOMIC DNA]</scope>
    <source>
        <strain evidence="16">SH3</strain>
    </source>
</reference>
<dbReference type="SUPFAM" id="SSF56645">
    <property type="entry name" value="Acyl-CoA dehydrogenase NM domain-like"/>
    <property type="match status" value="1"/>
</dbReference>
<evidence type="ECO:0000256" key="7">
    <source>
        <dbReference type="ARBA" id="ARBA00023002"/>
    </source>
</evidence>
<dbReference type="GeneID" id="14873438"/>
<dbReference type="PANTHER" id="PTHR10909:SF377">
    <property type="entry name" value="ACYL-COENZYME A OXIDASE"/>
    <property type="match status" value="1"/>
</dbReference>
<dbReference type="GO" id="GO:0033540">
    <property type="term" value="P:fatty acid beta-oxidation using acyl-CoA oxidase"/>
    <property type="evidence" value="ECO:0007669"/>
    <property type="project" value="TreeGrafter"/>
</dbReference>
<proteinExistence type="inferred from homology"/>
<gene>
    <name evidence="15" type="ORF">DFA_01761</name>
</gene>
<evidence type="ECO:0000256" key="6">
    <source>
        <dbReference type="ARBA" id="ARBA00022832"/>
    </source>
</evidence>
<dbReference type="EMBL" id="GL883010">
    <property type="protein sequence ID" value="EGG21875.1"/>
    <property type="molecule type" value="Genomic_DNA"/>
</dbReference>
<dbReference type="OMA" id="FGGTIMF"/>
<feature type="binding site" evidence="12">
    <location>
        <position position="169"/>
    </location>
    <ligand>
        <name>FAD</name>
        <dbReference type="ChEBI" id="CHEBI:57692"/>
    </ligand>
</feature>
<dbReference type="GO" id="GO:0003997">
    <property type="term" value="F:acyl-CoA oxidase activity"/>
    <property type="evidence" value="ECO:0007669"/>
    <property type="project" value="InterPro"/>
</dbReference>
<dbReference type="KEGG" id="dfa:DFA_01761"/>
<dbReference type="InterPro" id="IPR012258">
    <property type="entry name" value="Acyl-CoA_oxidase"/>
</dbReference>
<dbReference type="STRING" id="1054147.F4PUL1"/>